<proteinExistence type="predicted"/>
<sequence length="212" mass="24027">MAEQYHGFWDGGALYGQVEFNRYFDRIYESGVSVRADGSMEYEVKKASSTTLTVVGDSFAILKGFYRYTPADMTITVPAGNRKDRVVIKMDKARRMVYEPQLKQGTASTPPALQRDNNVWEISLAQITVNTSGIVSVTNERTDKTLCGAIRPKNLSEFNDWMETLKSTANVMLTTIQNRFDEWFEGAQGRTPREIFIQENEPENPSEGAIWI</sequence>
<reference evidence="1 2" key="1">
    <citation type="submission" date="2020-07" db="EMBL/GenBank/DDBJ databases">
        <title>Organ Donor 1.</title>
        <authorList>
            <person name="Marsh A.J."/>
            <person name="Azcarate-Peril M.A."/>
        </authorList>
    </citation>
    <scope>NUCLEOTIDE SEQUENCE [LARGE SCALE GENOMIC DNA]</scope>
    <source>
        <strain evidence="1 2">AMC0717</strain>
    </source>
</reference>
<accession>A0A853JSY7</accession>
<dbReference type="AlphaFoldDB" id="A0A853JSY7"/>
<organism evidence="1 2">
    <name type="scientific">Eubacterium callanderi</name>
    <dbReference type="NCBI Taxonomy" id="53442"/>
    <lineage>
        <taxon>Bacteria</taxon>
        <taxon>Bacillati</taxon>
        <taxon>Bacillota</taxon>
        <taxon>Clostridia</taxon>
        <taxon>Eubacteriales</taxon>
        <taxon>Eubacteriaceae</taxon>
        <taxon>Eubacterium</taxon>
    </lineage>
</organism>
<evidence type="ECO:0000313" key="2">
    <source>
        <dbReference type="Proteomes" id="UP000586254"/>
    </source>
</evidence>
<name>A0A853JSY7_9FIRM</name>
<dbReference type="RefSeq" id="WP_180494095.1">
    <property type="nucleotide sequence ID" value="NZ_JACCKS010000027.1"/>
</dbReference>
<gene>
    <name evidence="1" type="ORF">H0N91_17450</name>
</gene>
<evidence type="ECO:0000313" key="1">
    <source>
        <dbReference type="EMBL" id="NZA39865.1"/>
    </source>
</evidence>
<dbReference type="EMBL" id="JACCKS010000027">
    <property type="protein sequence ID" value="NZA39865.1"/>
    <property type="molecule type" value="Genomic_DNA"/>
</dbReference>
<protein>
    <submittedName>
        <fullName evidence="1">Uncharacterized protein</fullName>
    </submittedName>
</protein>
<comment type="caution">
    <text evidence="1">The sequence shown here is derived from an EMBL/GenBank/DDBJ whole genome shotgun (WGS) entry which is preliminary data.</text>
</comment>
<dbReference type="Proteomes" id="UP000586254">
    <property type="component" value="Unassembled WGS sequence"/>
</dbReference>